<protein>
    <submittedName>
        <fullName evidence="2">Polysaccharide polymerase</fullName>
    </submittedName>
</protein>
<accession>A0A4U3BAH2</accession>
<reference evidence="2 3" key="1">
    <citation type="journal article" date="2019" name="Environ. Microbiol.">
        <title>An active ?-lactamase is a part of an orchestrated cell wall stress resistance network of Bacillus subtilis and related rhizosphere species.</title>
        <authorList>
            <person name="Bucher T."/>
            <person name="Keren-Paz A."/>
            <person name="Hausser J."/>
            <person name="Olender T."/>
            <person name="Cytryn E."/>
            <person name="Kolodkin-Gal I."/>
        </authorList>
    </citation>
    <scope>NUCLEOTIDE SEQUENCE [LARGE SCALE GENOMIC DNA]</scope>
    <source>
        <strain evidence="2 3">I5</strain>
    </source>
</reference>
<evidence type="ECO:0000313" key="3">
    <source>
        <dbReference type="Proteomes" id="UP000305222"/>
    </source>
</evidence>
<comment type="caution">
    <text evidence="2">The sequence shown here is derived from an EMBL/GenBank/DDBJ whole genome shotgun (WGS) entry which is preliminary data.</text>
</comment>
<keyword evidence="1" id="KW-1133">Transmembrane helix</keyword>
<sequence>MENNIKISMKWIMLLILFVMLSKYNIYIGFSLKIYMIFLVIYF</sequence>
<feature type="non-terminal residue" evidence="2">
    <location>
        <position position="43"/>
    </location>
</feature>
<proteinExistence type="predicted"/>
<evidence type="ECO:0000313" key="2">
    <source>
        <dbReference type="EMBL" id="TKI97740.1"/>
    </source>
</evidence>
<gene>
    <name evidence="2" type="ORF">FC699_06725</name>
</gene>
<dbReference type="AlphaFoldDB" id="A0A4U3BAH2"/>
<feature type="transmembrane region" description="Helical" evidence="1">
    <location>
        <begin position="12"/>
        <end position="42"/>
    </location>
</feature>
<evidence type="ECO:0000256" key="1">
    <source>
        <dbReference type="SAM" id="Phobius"/>
    </source>
</evidence>
<dbReference type="Proteomes" id="UP000305222">
    <property type="component" value="Unassembled WGS sequence"/>
</dbReference>
<keyword evidence="1" id="KW-0812">Transmembrane</keyword>
<keyword evidence="1" id="KW-0472">Membrane</keyword>
<organism evidence="2 3">
    <name type="scientific">Bacillus wiedmannii</name>
    <dbReference type="NCBI Taxonomy" id="1890302"/>
    <lineage>
        <taxon>Bacteria</taxon>
        <taxon>Bacillati</taxon>
        <taxon>Bacillota</taxon>
        <taxon>Bacilli</taxon>
        <taxon>Bacillales</taxon>
        <taxon>Bacillaceae</taxon>
        <taxon>Bacillus</taxon>
        <taxon>Bacillus cereus group</taxon>
    </lineage>
</organism>
<dbReference type="EMBL" id="SZON01000187">
    <property type="protein sequence ID" value="TKI97740.1"/>
    <property type="molecule type" value="Genomic_DNA"/>
</dbReference>
<name>A0A4U3BAH2_9BACI</name>